<evidence type="ECO:0000313" key="4">
    <source>
        <dbReference type="Proteomes" id="UP000576225"/>
    </source>
</evidence>
<dbReference type="SUPFAM" id="SSF53448">
    <property type="entry name" value="Nucleotide-diphospho-sugar transferases"/>
    <property type="match status" value="1"/>
</dbReference>
<dbReference type="GeneID" id="78295134"/>
<protein>
    <recommendedName>
        <fullName evidence="5">Glycosyl transferase family 2</fullName>
    </recommendedName>
</protein>
<reference evidence="1 4" key="2">
    <citation type="submission" date="2020-04" db="EMBL/GenBank/DDBJ databases">
        <authorList>
            <person name="Hitch T.C.A."/>
            <person name="Wylensek D."/>
            <person name="Clavel T."/>
        </authorList>
    </citation>
    <scope>NUCLEOTIDE SEQUENCE [LARGE SCALE GENOMIC DNA]</scope>
    <source>
        <strain evidence="1 4">COR2-253-APC-1A</strain>
    </source>
</reference>
<evidence type="ECO:0000313" key="2">
    <source>
        <dbReference type="EMBL" id="PVY42629.1"/>
    </source>
</evidence>
<dbReference type="EMBL" id="QEKH01000011">
    <property type="protein sequence ID" value="PVY42629.1"/>
    <property type="molecule type" value="Genomic_DNA"/>
</dbReference>
<dbReference type="OrthoDB" id="5391853at2"/>
<proteinExistence type="predicted"/>
<dbReference type="InterPro" id="IPR029044">
    <property type="entry name" value="Nucleotide-diphossugar_trans"/>
</dbReference>
<sequence>MKPHDFQKYLRKNPAPQLNHTGFTRFVVIPVCDENGYIDATLAGLAAAPGIERTLVVLVINHPANASPERKAANAGLTARLEHGTSPLPHLAYFTAFDLEGGVGRARKLGMDACLATLTPENVEQALFWSLDADSPVEPEYFTATEAEFDRHPEYAALSIRVRHQPGETPELERAIREYERYLDNYVERLRQAGSPYAFQTIGSAFAVRATAYLRAGGMRVREGGEDFYFLQAVAKTGKVGTLGRALVHPSPRPSDRVPFGTGPSVRKLLEGGAVPEIPDTPFDGLKTLLAAAARPGALEEPAKFLAGLPAPIRQFLTQNKFAANWPQVLANTPATGEARLAAFHQWFDGLKTLRLLHSLSDNR</sequence>
<accession>A0A2U1B1U4</accession>
<dbReference type="Proteomes" id="UP000576225">
    <property type="component" value="Unassembled WGS sequence"/>
</dbReference>
<name>A0A2U1B1U4_9BACT</name>
<dbReference type="Gene3D" id="3.90.550.10">
    <property type="entry name" value="Spore Coat Polysaccharide Biosynthesis Protein SpsA, Chain A"/>
    <property type="match status" value="1"/>
</dbReference>
<dbReference type="RefSeq" id="WP_116883820.1">
    <property type="nucleotide sequence ID" value="NZ_CABMMC010000123.1"/>
</dbReference>
<reference evidence="2 3" key="1">
    <citation type="submission" date="2018-04" db="EMBL/GenBank/DDBJ databases">
        <title>Genomic Encyclopedia of Type Strains, Phase IV (KMG-IV): sequencing the most valuable type-strain genomes for metagenomic binning, comparative biology and taxonomic classification.</title>
        <authorList>
            <person name="Goeker M."/>
        </authorList>
    </citation>
    <scope>NUCLEOTIDE SEQUENCE [LARGE SCALE GENOMIC DNA]</scope>
    <source>
        <strain evidence="2 3">DSM 14823</strain>
    </source>
</reference>
<comment type="caution">
    <text evidence="2">The sequence shown here is derived from an EMBL/GenBank/DDBJ whole genome shotgun (WGS) entry which is preliminary data.</text>
</comment>
<evidence type="ECO:0000313" key="3">
    <source>
        <dbReference type="Proteomes" id="UP000245959"/>
    </source>
</evidence>
<evidence type="ECO:0000313" key="1">
    <source>
        <dbReference type="EMBL" id="NMD87087.1"/>
    </source>
</evidence>
<organism evidence="2 3">
    <name type="scientific">Victivallis vadensis</name>
    <dbReference type="NCBI Taxonomy" id="172901"/>
    <lineage>
        <taxon>Bacteria</taxon>
        <taxon>Pseudomonadati</taxon>
        <taxon>Lentisphaerota</taxon>
        <taxon>Lentisphaeria</taxon>
        <taxon>Victivallales</taxon>
        <taxon>Victivallaceae</taxon>
        <taxon>Victivallis</taxon>
    </lineage>
</organism>
<gene>
    <name evidence="2" type="ORF">C8D82_11186</name>
    <name evidence="1" type="ORF">HF882_10880</name>
</gene>
<dbReference type="EMBL" id="JABAEW010000018">
    <property type="protein sequence ID" value="NMD87087.1"/>
    <property type="molecule type" value="Genomic_DNA"/>
</dbReference>
<evidence type="ECO:0008006" key="5">
    <source>
        <dbReference type="Google" id="ProtNLM"/>
    </source>
</evidence>
<dbReference type="Proteomes" id="UP000245959">
    <property type="component" value="Unassembled WGS sequence"/>
</dbReference>
<keyword evidence="3" id="KW-1185">Reference proteome</keyword>
<dbReference type="AlphaFoldDB" id="A0A2U1B1U4"/>